<accession>A0A8T2PEY3</accession>
<reference evidence="2" key="1">
    <citation type="thesis" date="2021" institute="BYU ScholarsArchive" country="Provo, UT, USA">
        <title>Applications of and Algorithms for Genome Assembly and Genomic Analyses with an Emphasis on Marine Teleosts.</title>
        <authorList>
            <person name="Pickett B.D."/>
        </authorList>
    </citation>
    <scope>NUCLEOTIDE SEQUENCE</scope>
    <source>
        <strain evidence="2">HI-2016</strain>
    </source>
</reference>
<evidence type="ECO:0000259" key="1">
    <source>
        <dbReference type="Pfam" id="PF24235"/>
    </source>
</evidence>
<evidence type="ECO:0000313" key="2">
    <source>
        <dbReference type="EMBL" id="KAG9351084.1"/>
    </source>
</evidence>
<feature type="domain" description="Rho GTPase-activating protein 29/45 N-terminal" evidence="1">
    <location>
        <begin position="400"/>
        <end position="459"/>
    </location>
</feature>
<sequence>MSNAACGWGQERAECSAQLETTPLVRAPVWVRWGQKPPPGKHNMNRLSVKRGWADAACDLPGLGVASRGLGEGVAGRVTVGCPFLWHWAGADARSPFTKPYGSPHTESLAFELDDLASPLPDTERRCDHVKQTREPWAQRLKPCELAASRLAALTYKEGAVPLGNGALTVAYCPCLWEKTLQRQEPSSFQAACNLLIPTLGCRWAAHCSEVGQAREEMPRGPCWPMDHLSTQKRMNDVKAFLSRALTLKTPKEKGSVDSDPGRCGFLGQLIFHPLYGGLGGEGDAVWDDMAWLLGHVSVVGSALQLLADNCRCHSCKGVENGLIQKELDVGGLMTTQHRRCTGGCPAPSPAALLQKANLLAVWMKTVAIEWRMTPDIPQGGCWQESAGKSVLVLAEYSPWFTELQKYSHDPYTQDCLHRLVHERLGELLRVLKAVIGKHQTLNSVDILSAAGTVIAKVKVGIPAQPRFSSMLLATVSVNEEQHSTMTWQKTRVRGKSSQLQDGHCEFPHGLRF</sequence>
<name>A0A8T2PEY3_9TELE</name>
<evidence type="ECO:0000313" key="3">
    <source>
        <dbReference type="Proteomes" id="UP000824540"/>
    </source>
</evidence>
<keyword evidence="3" id="KW-1185">Reference proteome</keyword>
<gene>
    <name evidence="2" type="ORF">JZ751_024974</name>
</gene>
<dbReference type="InterPro" id="IPR057028">
    <property type="entry name" value="RHG29_45_N"/>
</dbReference>
<dbReference type="Proteomes" id="UP000824540">
    <property type="component" value="Unassembled WGS sequence"/>
</dbReference>
<dbReference type="AlphaFoldDB" id="A0A8T2PEY3"/>
<organism evidence="2 3">
    <name type="scientific">Albula glossodonta</name>
    <name type="common">roundjaw bonefish</name>
    <dbReference type="NCBI Taxonomy" id="121402"/>
    <lineage>
        <taxon>Eukaryota</taxon>
        <taxon>Metazoa</taxon>
        <taxon>Chordata</taxon>
        <taxon>Craniata</taxon>
        <taxon>Vertebrata</taxon>
        <taxon>Euteleostomi</taxon>
        <taxon>Actinopterygii</taxon>
        <taxon>Neopterygii</taxon>
        <taxon>Teleostei</taxon>
        <taxon>Albuliformes</taxon>
        <taxon>Albulidae</taxon>
        <taxon>Albula</taxon>
    </lineage>
</organism>
<dbReference type="EMBL" id="JAFBMS010000007">
    <property type="protein sequence ID" value="KAG9351084.1"/>
    <property type="molecule type" value="Genomic_DNA"/>
</dbReference>
<protein>
    <recommendedName>
        <fullName evidence="1">Rho GTPase-activating protein 29/45 N-terminal domain-containing protein</fullName>
    </recommendedName>
</protein>
<dbReference type="OrthoDB" id="79452at2759"/>
<proteinExistence type="predicted"/>
<dbReference type="Pfam" id="PF24235">
    <property type="entry name" value="RHG29_45_N"/>
    <property type="match status" value="1"/>
</dbReference>
<comment type="caution">
    <text evidence="2">The sequence shown here is derived from an EMBL/GenBank/DDBJ whole genome shotgun (WGS) entry which is preliminary data.</text>
</comment>